<dbReference type="PRINTS" id="PR00080">
    <property type="entry name" value="SDRFAMILY"/>
</dbReference>
<dbReference type="RefSeq" id="WP_309797285.1">
    <property type="nucleotide sequence ID" value="NZ_JAVDPW010000007.1"/>
</dbReference>
<dbReference type="PANTHER" id="PTHR43639:SF1">
    <property type="entry name" value="SHORT-CHAIN DEHYDROGENASE_REDUCTASE FAMILY PROTEIN"/>
    <property type="match status" value="1"/>
</dbReference>
<comment type="caution">
    <text evidence="3">The sequence shown here is derived from an EMBL/GenBank/DDBJ whole genome shotgun (WGS) entry which is preliminary data.</text>
</comment>
<dbReference type="Pfam" id="PF13561">
    <property type="entry name" value="adh_short_C2"/>
    <property type="match status" value="1"/>
</dbReference>
<reference evidence="3 4" key="1">
    <citation type="submission" date="2023-07" db="EMBL/GenBank/DDBJ databases">
        <title>Sorghum-associated microbial communities from plants grown in Nebraska, USA.</title>
        <authorList>
            <person name="Schachtman D."/>
        </authorList>
    </citation>
    <scope>NUCLEOTIDE SEQUENCE [LARGE SCALE GENOMIC DNA]</scope>
    <source>
        <strain evidence="3 4">584</strain>
    </source>
</reference>
<dbReference type="SUPFAM" id="SSF51735">
    <property type="entry name" value="NAD(P)-binding Rossmann-fold domains"/>
    <property type="match status" value="1"/>
</dbReference>
<dbReference type="InterPro" id="IPR036291">
    <property type="entry name" value="NAD(P)-bd_dom_sf"/>
</dbReference>
<dbReference type="PRINTS" id="PR00081">
    <property type="entry name" value="GDHRDH"/>
</dbReference>
<keyword evidence="2 3" id="KW-0560">Oxidoreductase</keyword>
<dbReference type="NCBIfam" id="NF005559">
    <property type="entry name" value="PRK07231.1"/>
    <property type="match status" value="1"/>
</dbReference>
<dbReference type="GO" id="GO:0004316">
    <property type="term" value="F:3-oxoacyl-[acyl-carrier-protein] reductase (NADPH) activity"/>
    <property type="evidence" value="ECO:0007669"/>
    <property type="project" value="UniProtKB-EC"/>
</dbReference>
<evidence type="ECO:0000256" key="1">
    <source>
        <dbReference type="ARBA" id="ARBA00006484"/>
    </source>
</evidence>
<dbReference type="EC" id="1.1.1.100" evidence="3"/>
<dbReference type="InterPro" id="IPR002347">
    <property type="entry name" value="SDR_fam"/>
</dbReference>
<sequence>MRLEGKVAIVTGAASGFGKGIAERFVREGASVLIADLSAEAGEAVAAALNAERPDAARFVRTDVSRDADTAVAIATAIEAFGGLDIVVNNAGYTHRNKPMAEVTEDEFDRIFAVNVKSIFLSVRHAAPHLAAKGGSILNIASTAGLRPRPGLTWYNSSKGAVITATKSMAVELAPKQIRVNCLCPVLGQTGMTSTFLGEDTPERRAQFLATIPLGRMSTPEDIANAALYLSSDEASMITGVALEVDGGRCI</sequence>
<evidence type="ECO:0000313" key="3">
    <source>
        <dbReference type="EMBL" id="MDR6291783.1"/>
    </source>
</evidence>
<gene>
    <name evidence="3" type="ORF">E9232_004317</name>
</gene>
<accession>A0ABU1JT37</accession>
<dbReference type="Gene3D" id="3.40.50.720">
    <property type="entry name" value="NAD(P)-binding Rossmann-like Domain"/>
    <property type="match status" value="1"/>
</dbReference>
<keyword evidence="4" id="KW-1185">Reference proteome</keyword>
<dbReference type="PANTHER" id="PTHR43639">
    <property type="entry name" value="OXIDOREDUCTASE, SHORT-CHAIN DEHYDROGENASE/REDUCTASE FAMILY (AFU_ORTHOLOGUE AFUA_5G02870)"/>
    <property type="match status" value="1"/>
</dbReference>
<dbReference type="CDD" id="cd05345">
    <property type="entry name" value="BKR_3_SDR_c"/>
    <property type="match status" value="1"/>
</dbReference>
<proteinExistence type="inferred from homology"/>
<evidence type="ECO:0000256" key="2">
    <source>
        <dbReference type="ARBA" id="ARBA00023002"/>
    </source>
</evidence>
<comment type="similarity">
    <text evidence="1">Belongs to the short-chain dehydrogenases/reductases (SDR) family.</text>
</comment>
<dbReference type="EMBL" id="JAVDPW010000007">
    <property type="protein sequence ID" value="MDR6291783.1"/>
    <property type="molecule type" value="Genomic_DNA"/>
</dbReference>
<organism evidence="3 4">
    <name type="scientific">Inquilinus ginsengisoli</name>
    <dbReference type="NCBI Taxonomy" id="363840"/>
    <lineage>
        <taxon>Bacteria</taxon>
        <taxon>Pseudomonadati</taxon>
        <taxon>Pseudomonadota</taxon>
        <taxon>Alphaproteobacteria</taxon>
        <taxon>Rhodospirillales</taxon>
        <taxon>Rhodospirillaceae</taxon>
        <taxon>Inquilinus</taxon>
    </lineage>
</organism>
<dbReference type="Proteomes" id="UP001262410">
    <property type="component" value="Unassembled WGS sequence"/>
</dbReference>
<protein>
    <submittedName>
        <fullName evidence="3">3-oxoacyl-[acyl-carrier protein] reductase</fullName>
        <ecNumber evidence="3">1.1.1.100</ecNumber>
    </submittedName>
</protein>
<evidence type="ECO:0000313" key="4">
    <source>
        <dbReference type="Proteomes" id="UP001262410"/>
    </source>
</evidence>
<name>A0ABU1JT37_9PROT</name>